<evidence type="ECO:0000313" key="2">
    <source>
        <dbReference type="Proteomes" id="UP001049176"/>
    </source>
</evidence>
<name>A0A9P7UZF7_9AGAR</name>
<dbReference type="GeneID" id="66073879"/>
<dbReference type="Proteomes" id="UP001049176">
    <property type="component" value="Chromosome 2"/>
</dbReference>
<proteinExistence type="predicted"/>
<gene>
    <name evidence="1" type="ORF">E1B28_004803</name>
</gene>
<accession>A0A9P7UZF7</accession>
<dbReference type="KEGG" id="more:E1B28_004803"/>
<dbReference type="RefSeq" id="XP_043013929.1">
    <property type="nucleotide sequence ID" value="XM_043149325.1"/>
</dbReference>
<protein>
    <submittedName>
        <fullName evidence="1">Uncharacterized protein</fullName>
    </submittedName>
</protein>
<organism evidence="1 2">
    <name type="scientific">Marasmius oreades</name>
    <name type="common">fairy-ring Marasmius</name>
    <dbReference type="NCBI Taxonomy" id="181124"/>
    <lineage>
        <taxon>Eukaryota</taxon>
        <taxon>Fungi</taxon>
        <taxon>Dikarya</taxon>
        <taxon>Basidiomycota</taxon>
        <taxon>Agaricomycotina</taxon>
        <taxon>Agaricomycetes</taxon>
        <taxon>Agaricomycetidae</taxon>
        <taxon>Agaricales</taxon>
        <taxon>Marasmiineae</taxon>
        <taxon>Marasmiaceae</taxon>
        <taxon>Marasmius</taxon>
    </lineage>
</organism>
<reference evidence="1" key="1">
    <citation type="journal article" date="2021" name="Genome Biol. Evol.">
        <title>The assembled and annotated genome of the fairy-ring fungus Marasmius oreades.</title>
        <authorList>
            <person name="Hiltunen M."/>
            <person name="Ament-Velasquez S.L."/>
            <person name="Johannesson H."/>
        </authorList>
    </citation>
    <scope>NUCLEOTIDE SEQUENCE</scope>
    <source>
        <strain evidence="1">03SP1</strain>
    </source>
</reference>
<sequence length="139" mass="15190">MSILPSAVPVVNLESGSSEAQAASLSQLQSEESSYRSICDTALRGIEQALKREDLDPNVRDKLTPLFSSIKEQKNNLISIISKAQEVEELITSDDDTIEPSAYRQETQSLLEKFTKATGELSLEIGSLGELIAEHDIPV</sequence>
<dbReference type="EMBL" id="CM032182">
    <property type="protein sequence ID" value="KAG7097459.1"/>
    <property type="molecule type" value="Genomic_DNA"/>
</dbReference>
<comment type="caution">
    <text evidence="1">The sequence shown here is derived from an EMBL/GenBank/DDBJ whole genome shotgun (WGS) entry which is preliminary data.</text>
</comment>
<evidence type="ECO:0000313" key="1">
    <source>
        <dbReference type="EMBL" id="KAG7097459.1"/>
    </source>
</evidence>
<dbReference type="AlphaFoldDB" id="A0A9P7UZF7"/>
<keyword evidence="2" id="KW-1185">Reference proteome</keyword>
<dbReference type="OrthoDB" id="2931344at2759"/>